<dbReference type="AlphaFoldDB" id="A0AA95HCH8"/>
<keyword evidence="1" id="KW-0732">Signal</keyword>
<evidence type="ECO:0000313" key="2">
    <source>
        <dbReference type="EMBL" id="WGZ94746.1"/>
    </source>
</evidence>
<protein>
    <recommendedName>
        <fullName evidence="3">Ig-like domain-containing protein</fullName>
    </recommendedName>
</protein>
<dbReference type="EMBL" id="CP124756">
    <property type="protein sequence ID" value="WGZ94746.1"/>
    <property type="molecule type" value="Genomic_DNA"/>
</dbReference>
<evidence type="ECO:0000256" key="1">
    <source>
        <dbReference type="SAM" id="SignalP"/>
    </source>
</evidence>
<sequence>MKFNTSIYQVAGVFTLMTLVPAAFAGQVTAPGITCQSYNAASGNILVEEKNGWKNQSTTYSSMLVCPVVADLDNLATSSLRVNVYKSGNAFVPCTVVRQSANGTRNIVSQTFYARGGTGEYSLTVPSVAAATASNTDTIVIHCALPQNSILRSYSWRQ</sequence>
<reference evidence="2" key="2">
    <citation type="submission" date="2023-04" db="EMBL/GenBank/DDBJ databases">
        <authorList>
            <person name="Beletskiy A.V."/>
            <person name="Mardanov A.V."/>
            <person name="Ravin N.V."/>
        </authorList>
    </citation>
    <scope>NUCLEOTIDE SEQUENCE</scope>
    <source>
        <strain evidence="2">GKL-02</strain>
    </source>
</reference>
<feature type="chain" id="PRO_5041643222" description="Ig-like domain-containing protein" evidence="1">
    <location>
        <begin position="26"/>
        <end position="158"/>
    </location>
</feature>
<organism evidence="2">
    <name type="scientific">Candidatus Thiothrix putei</name>
    <dbReference type="NCBI Taxonomy" id="3080811"/>
    <lineage>
        <taxon>Bacteria</taxon>
        <taxon>Pseudomonadati</taxon>
        <taxon>Pseudomonadota</taxon>
        <taxon>Gammaproteobacteria</taxon>
        <taxon>Thiotrichales</taxon>
        <taxon>Thiotrichaceae</taxon>
        <taxon>Thiothrix</taxon>
    </lineage>
</organism>
<proteinExistence type="predicted"/>
<gene>
    <name evidence="2" type="ORF">QJT81_01770</name>
</gene>
<accession>A0AA95HCH8</accession>
<reference evidence="2" key="1">
    <citation type="journal article" date="2023" name="Int. J. Mol. Sci.">
        <title>Metagenomics Revealed a New Genus 'Candidatus Thiocaldithrix dubininis' gen. nov., sp. nov. and a New Species 'Candidatus Thiothrix putei' sp. nov. in the Family Thiotrichaceae, Some Members of Which Have Traits of Both Na+- and H+-Motive Energetics.</title>
        <authorList>
            <person name="Ravin N.V."/>
            <person name="Muntyan M.S."/>
            <person name="Smolyakov D.D."/>
            <person name="Rudenko T.S."/>
            <person name="Beletsky A.V."/>
            <person name="Mardanov A.V."/>
            <person name="Grabovich M.Y."/>
        </authorList>
    </citation>
    <scope>NUCLEOTIDE SEQUENCE</scope>
    <source>
        <strain evidence="2">GKL-02</strain>
    </source>
</reference>
<feature type="signal peptide" evidence="1">
    <location>
        <begin position="1"/>
        <end position="25"/>
    </location>
</feature>
<evidence type="ECO:0008006" key="3">
    <source>
        <dbReference type="Google" id="ProtNLM"/>
    </source>
</evidence>
<dbReference type="KEGG" id="tput:QJT81_01770"/>
<dbReference type="Proteomes" id="UP001301326">
    <property type="component" value="Chromosome"/>
</dbReference>
<name>A0AA95HCH8_9GAMM</name>